<protein>
    <recommendedName>
        <fullName evidence="1">Transglutaminase-like domain-containing protein</fullName>
    </recommendedName>
</protein>
<dbReference type="InterPro" id="IPR002931">
    <property type="entry name" value="Transglutaminase-like"/>
</dbReference>
<accession>A0ABQ1THM5</accession>
<dbReference type="Proteomes" id="UP000655016">
    <property type="component" value="Unassembled WGS sequence"/>
</dbReference>
<dbReference type="PANTHER" id="PTHR35532:SF5">
    <property type="entry name" value="CARBOHYDRATE-BINDING DOMAIN-CONTAINING PROTEIN"/>
    <property type="match status" value="1"/>
</dbReference>
<dbReference type="PANTHER" id="PTHR35532">
    <property type="entry name" value="SIMILAR TO POLYHYDROXYALKANOATE DEPOLYMERASE"/>
    <property type="match status" value="1"/>
</dbReference>
<evidence type="ECO:0000313" key="3">
    <source>
        <dbReference type="Proteomes" id="UP000655016"/>
    </source>
</evidence>
<keyword evidence="3" id="KW-1185">Reference proteome</keyword>
<dbReference type="SUPFAM" id="SSF54001">
    <property type="entry name" value="Cysteine proteinases"/>
    <property type="match status" value="1"/>
</dbReference>
<dbReference type="Pfam" id="PF01841">
    <property type="entry name" value="Transglut_core"/>
    <property type="match status" value="1"/>
</dbReference>
<proteinExistence type="predicted"/>
<name>A0ABQ1THM5_9FLAO</name>
<reference evidence="3" key="1">
    <citation type="journal article" date="2019" name="Int. J. Syst. Evol. Microbiol.">
        <title>The Global Catalogue of Microorganisms (GCM) 10K type strain sequencing project: providing services to taxonomists for standard genome sequencing and annotation.</title>
        <authorList>
            <consortium name="The Broad Institute Genomics Platform"/>
            <consortium name="The Broad Institute Genome Sequencing Center for Infectious Disease"/>
            <person name="Wu L."/>
            <person name="Ma J."/>
        </authorList>
    </citation>
    <scope>NUCLEOTIDE SEQUENCE [LARGE SCALE GENOMIC DNA]</scope>
    <source>
        <strain evidence="3">CGMCC 1.16060</strain>
    </source>
</reference>
<organism evidence="2 3">
    <name type="scientific">Flavobacterium limi</name>
    <dbReference type="NCBI Taxonomy" id="2045105"/>
    <lineage>
        <taxon>Bacteria</taxon>
        <taxon>Pseudomonadati</taxon>
        <taxon>Bacteroidota</taxon>
        <taxon>Flavobacteriia</taxon>
        <taxon>Flavobacteriales</taxon>
        <taxon>Flavobacteriaceae</taxon>
        <taxon>Flavobacterium</taxon>
    </lineage>
</organism>
<evidence type="ECO:0000313" key="2">
    <source>
        <dbReference type="EMBL" id="GGE94817.1"/>
    </source>
</evidence>
<comment type="caution">
    <text evidence="2">The sequence shown here is derived from an EMBL/GenBank/DDBJ whole genome shotgun (WGS) entry which is preliminary data.</text>
</comment>
<dbReference type="EMBL" id="BMKP01000001">
    <property type="protein sequence ID" value="GGE94817.1"/>
    <property type="molecule type" value="Genomic_DNA"/>
</dbReference>
<dbReference type="InterPro" id="IPR038765">
    <property type="entry name" value="Papain-like_cys_pep_sf"/>
</dbReference>
<gene>
    <name evidence="2" type="ORF">GCM10011518_00150</name>
</gene>
<sequence length="475" mass="54971">MDKVLDYFKKKGDTDQYQAALFLIANIDGHYSSKNIWLDKSGKEVFFNTTKFADIEEAIKGFQKLKDSIVLTPKEIIIKDRDIIESSFLIKNIELAYQSWKQNPWSSSYDFKTFCEYILPYRSLTEPLEDWRSEYQFAYQKSATNLSDKNDPVELCSQIIKDIKHFDFVTSRFDPKQLLGPSELLFWRQGNCPDLANVALFACRSLGVAVTFDFTPHYAASSNRHFWNTVIDNKGVHVPFNGNQDLPYIYSPNHRRMGKVFRSTFSNQQQSLAAILPANQIPEPFLRSKNILDVTSEYVPVSDLNYVFDNISSKIAYINVFNRGSWNTIDWAKVVDKKTTFTNMGRNIVYLPGIYDGSKMIFEKYPILIDTKGKQTILKPDYGVLYTANLSRSNEIKNEFKDNNPLQIIKGEKYTLFIWNNGNWQVIDQQIASADDLVSFLKIPKNGLFLMASSKPDFFERIFTVDTFTSQITWY</sequence>
<evidence type="ECO:0000259" key="1">
    <source>
        <dbReference type="Pfam" id="PF01841"/>
    </source>
</evidence>
<dbReference type="RefSeq" id="WP_163393173.1">
    <property type="nucleotide sequence ID" value="NZ_BMKP01000001.1"/>
</dbReference>
<feature type="domain" description="Transglutaminase-like" evidence="1">
    <location>
        <begin position="147"/>
        <end position="240"/>
    </location>
</feature>